<protein>
    <recommendedName>
        <fullName evidence="7">Putative NAD(P)H nitroreductase</fullName>
        <ecNumber evidence="7">1.-.-.-</ecNumber>
    </recommendedName>
</protein>
<dbReference type="InterPro" id="IPR052530">
    <property type="entry name" value="NAD(P)H_nitroreductase"/>
</dbReference>
<accession>A0A161J9H4</accession>
<feature type="binding site" evidence="8">
    <location>
        <position position="46"/>
    </location>
    <ligand>
        <name>FMN</name>
        <dbReference type="ChEBI" id="CHEBI:58210"/>
        <note>ligand shared between dimeric partners</note>
    </ligand>
</feature>
<dbReference type="GO" id="GO:0016491">
    <property type="term" value="F:oxidoreductase activity"/>
    <property type="evidence" value="ECO:0007669"/>
    <property type="project" value="UniProtKB-UniRule"/>
</dbReference>
<gene>
    <name evidence="11" type="ORF">ATSB10_19810</name>
</gene>
<dbReference type="InterPro" id="IPR029479">
    <property type="entry name" value="Nitroreductase"/>
</dbReference>
<dbReference type="OrthoDB" id="9804207at2"/>
<dbReference type="InterPro" id="IPR026021">
    <property type="entry name" value="YdjA-like"/>
</dbReference>
<evidence type="ECO:0000256" key="9">
    <source>
        <dbReference type="SAM" id="MobiDB-lite"/>
    </source>
</evidence>
<name>A0A161J9H4_9GAMM</name>
<dbReference type="Gene3D" id="3.40.109.10">
    <property type="entry name" value="NADH Oxidase"/>
    <property type="match status" value="1"/>
</dbReference>
<evidence type="ECO:0000313" key="11">
    <source>
        <dbReference type="EMBL" id="AND69435.1"/>
    </source>
</evidence>
<dbReference type="EMBL" id="CP014841">
    <property type="protein sequence ID" value="AND69435.1"/>
    <property type="molecule type" value="Genomic_DNA"/>
</dbReference>
<evidence type="ECO:0000256" key="2">
    <source>
        <dbReference type="ARBA" id="ARBA00022630"/>
    </source>
</evidence>
<keyword evidence="3 7" id="KW-0288">FMN</keyword>
<feature type="binding site" evidence="8">
    <location>
        <position position="42"/>
    </location>
    <ligand>
        <name>FMN</name>
        <dbReference type="ChEBI" id="CHEBI:58210"/>
        <note>ligand shared between dimeric partners</note>
    </ligand>
</feature>
<proteinExistence type="inferred from homology"/>
<evidence type="ECO:0000259" key="10">
    <source>
        <dbReference type="Pfam" id="PF00881"/>
    </source>
</evidence>
<evidence type="ECO:0000256" key="8">
    <source>
        <dbReference type="PIRSR" id="PIRSR000232-1"/>
    </source>
</evidence>
<keyword evidence="2 7" id="KW-0285">Flavoprotein</keyword>
<dbReference type="PANTHER" id="PTHR43821:SF1">
    <property type="entry name" value="NAD(P)H NITROREDUCTASE YDJA-RELATED"/>
    <property type="match status" value="1"/>
</dbReference>
<dbReference type="EC" id="1.-.-.-" evidence="7"/>
<comment type="cofactor">
    <cofactor evidence="8">
        <name>FMN</name>
        <dbReference type="ChEBI" id="CHEBI:58210"/>
    </cofactor>
    <text evidence="8">Binds 1 FMN per subunit.</text>
</comment>
<evidence type="ECO:0000313" key="12">
    <source>
        <dbReference type="Proteomes" id="UP000077255"/>
    </source>
</evidence>
<dbReference type="AlphaFoldDB" id="A0A161J9H4"/>
<dbReference type="STRING" id="445710.ATSB10_19810"/>
<dbReference type="CDD" id="cd02135">
    <property type="entry name" value="YdjA-like"/>
    <property type="match status" value="1"/>
</dbReference>
<evidence type="ECO:0000256" key="6">
    <source>
        <dbReference type="ARBA" id="ARBA00023027"/>
    </source>
</evidence>
<evidence type="ECO:0000256" key="3">
    <source>
        <dbReference type="ARBA" id="ARBA00022643"/>
    </source>
</evidence>
<keyword evidence="6 7" id="KW-0520">NAD</keyword>
<feature type="binding site" description="in other chain" evidence="8">
    <location>
        <begin position="140"/>
        <end position="142"/>
    </location>
    <ligand>
        <name>FMN</name>
        <dbReference type="ChEBI" id="CHEBI:58210"/>
        <note>ligand shared between dimeric partners</note>
    </ligand>
</feature>
<evidence type="ECO:0000256" key="7">
    <source>
        <dbReference type="PIRNR" id="PIRNR000232"/>
    </source>
</evidence>
<keyword evidence="12" id="KW-1185">Reference proteome</keyword>
<evidence type="ECO:0000256" key="4">
    <source>
        <dbReference type="ARBA" id="ARBA00022857"/>
    </source>
</evidence>
<keyword evidence="5 7" id="KW-0560">Oxidoreductase</keyword>
<dbReference type="PATRIC" id="fig|445710.3.peg.1978"/>
<dbReference type="KEGG" id="dtx:ATSB10_19810"/>
<dbReference type="SUPFAM" id="SSF55469">
    <property type="entry name" value="FMN-dependent nitroreductase-like"/>
    <property type="match status" value="1"/>
</dbReference>
<comment type="similarity">
    <text evidence="1 7">Belongs to the nitroreductase family.</text>
</comment>
<dbReference type="InterPro" id="IPR000415">
    <property type="entry name" value="Nitroreductase-like"/>
</dbReference>
<feature type="domain" description="Nitroreductase" evidence="10">
    <location>
        <begin position="21"/>
        <end position="170"/>
    </location>
</feature>
<feature type="region of interest" description="Disordered" evidence="9">
    <location>
        <begin position="1"/>
        <end position="29"/>
    </location>
</feature>
<reference evidence="11 12" key="1">
    <citation type="submission" date="2016-02" db="EMBL/GenBank/DDBJ databases">
        <title>Complete genome sequencing and analysis of ATSB10, Dyella thiooxydans isolated from rhizosphere soil of sunflower (Helianthus annuus L.).</title>
        <authorList>
            <person name="Lee Y."/>
            <person name="Hwangbo K."/>
            <person name="Chung H."/>
            <person name="Yoo J."/>
            <person name="Kim K.Y."/>
            <person name="Sa T.M."/>
            <person name="Um Y."/>
            <person name="Madhaiyan M."/>
        </authorList>
    </citation>
    <scope>NUCLEOTIDE SEQUENCE [LARGE SCALE GENOMIC DNA]</scope>
    <source>
        <strain evidence="11 12">ATSB10</strain>
    </source>
</reference>
<organism evidence="11 12">
    <name type="scientific">Dyella thiooxydans</name>
    <dbReference type="NCBI Taxonomy" id="445710"/>
    <lineage>
        <taxon>Bacteria</taxon>
        <taxon>Pseudomonadati</taxon>
        <taxon>Pseudomonadota</taxon>
        <taxon>Gammaproteobacteria</taxon>
        <taxon>Lysobacterales</taxon>
        <taxon>Rhodanobacteraceae</taxon>
        <taxon>Dyella</taxon>
    </lineage>
</organism>
<keyword evidence="4 7" id="KW-0521">NADP</keyword>
<feature type="binding site" description="in other chain" evidence="8">
    <location>
        <begin position="15"/>
        <end position="17"/>
    </location>
    <ligand>
        <name>FMN</name>
        <dbReference type="ChEBI" id="CHEBI:58210"/>
        <note>ligand shared between dimeric partners</note>
    </ligand>
</feature>
<dbReference type="Proteomes" id="UP000077255">
    <property type="component" value="Chromosome"/>
</dbReference>
<evidence type="ECO:0000256" key="5">
    <source>
        <dbReference type="ARBA" id="ARBA00023002"/>
    </source>
</evidence>
<dbReference type="PANTHER" id="PTHR43821">
    <property type="entry name" value="NAD(P)H NITROREDUCTASE YDJA-RELATED"/>
    <property type="match status" value="1"/>
</dbReference>
<dbReference type="RefSeq" id="WP_063672387.1">
    <property type="nucleotide sequence ID" value="NZ_CP014841.1"/>
</dbReference>
<dbReference type="Pfam" id="PF00881">
    <property type="entry name" value="Nitroreductase"/>
    <property type="match status" value="1"/>
</dbReference>
<evidence type="ECO:0000256" key="1">
    <source>
        <dbReference type="ARBA" id="ARBA00007118"/>
    </source>
</evidence>
<sequence>MTDTPADALDLLHRRHSPPSRQLGEPAPDPATLHALLEAAVRVPDHGKLVPFRLIALRGEHKLRFGERLASRAIARNPELSEAKREKERTRYTFAPLVLVVVCRIDTTSSVPPMEQQLSAGCVAYNLLLGAQALGFGAQWLTGWAAYDSEVAALLGLGEHEQVVGFVHIGTLQAEVPDRERPPVDDLLSEWRDPV</sequence>
<dbReference type="PIRSF" id="PIRSF000232">
    <property type="entry name" value="YdjA"/>
    <property type="match status" value="1"/>
</dbReference>